<dbReference type="PANTHER" id="PTHR21485">
    <property type="entry name" value="HAD SUPERFAMILY MEMBERS CMAS AND KDSC"/>
    <property type="match status" value="1"/>
</dbReference>
<name>A0ABU5VUG2_9BACT</name>
<dbReference type="Gene3D" id="3.90.550.10">
    <property type="entry name" value="Spore Coat Polysaccharide Biosynthesis Protein SpsA, Chain A"/>
    <property type="match status" value="1"/>
</dbReference>
<keyword evidence="1" id="KW-0548">Nucleotidyltransferase</keyword>
<evidence type="ECO:0000313" key="2">
    <source>
        <dbReference type="Proteomes" id="UP001302274"/>
    </source>
</evidence>
<comment type="caution">
    <text evidence="1">The sequence shown here is derived from an EMBL/GenBank/DDBJ whole genome shotgun (WGS) entry which is preliminary data.</text>
</comment>
<dbReference type="RefSeq" id="WP_323576543.1">
    <property type="nucleotide sequence ID" value="NZ_JAYGJQ010000002.1"/>
</dbReference>
<dbReference type="InterPro" id="IPR003329">
    <property type="entry name" value="Cytidylyl_trans"/>
</dbReference>
<evidence type="ECO:0000313" key="1">
    <source>
        <dbReference type="EMBL" id="MEA9356694.1"/>
    </source>
</evidence>
<dbReference type="InterPro" id="IPR029044">
    <property type="entry name" value="Nucleotide-diphossugar_trans"/>
</dbReference>
<dbReference type="InterPro" id="IPR050793">
    <property type="entry name" value="CMP-NeuNAc_synthase"/>
</dbReference>
<gene>
    <name evidence="1" type="ORF">SHI21_10785</name>
</gene>
<sequence length="223" mass="25648">MKKNSVRVKSKNTRIFSGASLYTYVLSTLIKLDWIDEIIINTDSEEIGEAAIDFSPKIKIHWRDELIKGDDVSMNKIIENDFKVSSNEFFLQTHATNPLLSAETLNLAKELFLIQTRADKCDSLFAVNQLQSRLYNSQLSPINHDPSRLIPTQDLSPIYEENSCFYFFSKESFLKSGARIGMKPTIFPVPKNEAVDIDTEEDFRLAEMMMNYRKEVHLSHLSL</sequence>
<dbReference type="CDD" id="cd02513">
    <property type="entry name" value="CMP-NeuAc_Synthase"/>
    <property type="match status" value="1"/>
</dbReference>
<keyword evidence="2" id="KW-1185">Reference proteome</keyword>
<dbReference type="PANTHER" id="PTHR21485:SF6">
    <property type="entry name" value="N-ACYLNEURAMINATE CYTIDYLYLTRANSFERASE-RELATED"/>
    <property type="match status" value="1"/>
</dbReference>
<dbReference type="EC" id="2.7.7.-" evidence="1"/>
<keyword evidence="1" id="KW-0808">Transferase</keyword>
<dbReference type="Pfam" id="PF02348">
    <property type="entry name" value="CTP_transf_3"/>
    <property type="match status" value="1"/>
</dbReference>
<dbReference type="GO" id="GO:0016779">
    <property type="term" value="F:nucleotidyltransferase activity"/>
    <property type="evidence" value="ECO:0007669"/>
    <property type="project" value="UniProtKB-KW"/>
</dbReference>
<reference evidence="1 2" key="1">
    <citation type="submission" date="2023-11" db="EMBL/GenBank/DDBJ databases">
        <title>A Novel Polar Bacteriovorax (B. antarcticus) Isolated from the Biocrust in Antarctica.</title>
        <authorList>
            <person name="Mun W."/>
            <person name="Choi S.Y."/>
            <person name="Mitchell R.J."/>
        </authorList>
    </citation>
    <scope>NUCLEOTIDE SEQUENCE [LARGE SCALE GENOMIC DNA]</scope>
    <source>
        <strain evidence="1 2">PP10</strain>
    </source>
</reference>
<dbReference type="Proteomes" id="UP001302274">
    <property type="component" value="Unassembled WGS sequence"/>
</dbReference>
<accession>A0ABU5VUG2</accession>
<proteinExistence type="predicted"/>
<dbReference type="EMBL" id="JAYGJQ010000002">
    <property type="protein sequence ID" value="MEA9356694.1"/>
    <property type="molecule type" value="Genomic_DNA"/>
</dbReference>
<protein>
    <submittedName>
        <fullName evidence="1">Acylneuraminate cytidylyltransferase family protein</fullName>
        <ecNumber evidence="1">2.7.7.-</ecNumber>
    </submittedName>
</protein>
<dbReference type="SUPFAM" id="SSF53448">
    <property type="entry name" value="Nucleotide-diphospho-sugar transferases"/>
    <property type="match status" value="1"/>
</dbReference>
<organism evidence="1 2">
    <name type="scientific">Bacteriovorax antarcticus</name>
    <dbReference type="NCBI Taxonomy" id="3088717"/>
    <lineage>
        <taxon>Bacteria</taxon>
        <taxon>Pseudomonadati</taxon>
        <taxon>Bdellovibrionota</taxon>
        <taxon>Bacteriovoracia</taxon>
        <taxon>Bacteriovoracales</taxon>
        <taxon>Bacteriovoracaceae</taxon>
        <taxon>Bacteriovorax</taxon>
    </lineage>
</organism>